<dbReference type="Proteomes" id="UP001431783">
    <property type="component" value="Unassembled WGS sequence"/>
</dbReference>
<organism evidence="1 2">
    <name type="scientific">Henosepilachna vigintioctopunctata</name>
    <dbReference type="NCBI Taxonomy" id="420089"/>
    <lineage>
        <taxon>Eukaryota</taxon>
        <taxon>Metazoa</taxon>
        <taxon>Ecdysozoa</taxon>
        <taxon>Arthropoda</taxon>
        <taxon>Hexapoda</taxon>
        <taxon>Insecta</taxon>
        <taxon>Pterygota</taxon>
        <taxon>Neoptera</taxon>
        <taxon>Endopterygota</taxon>
        <taxon>Coleoptera</taxon>
        <taxon>Polyphaga</taxon>
        <taxon>Cucujiformia</taxon>
        <taxon>Coccinelloidea</taxon>
        <taxon>Coccinellidae</taxon>
        <taxon>Epilachninae</taxon>
        <taxon>Epilachnini</taxon>
        <taxon>Henosepilachna</taxon>
    </lineage>
</organism>
<sequence length="119" mass="13560">MEIMEDGNLMDKVHILIQRDMDYYREHQSILQEIICPEVVGGRLDFPRFVSFASMKLVLWWEEEYIAAHRNRSGFLQKKVEYVDENCGVTGGCGGVVKASDPSKFVQAVCNSAKSLLGW</sequence>
<gene>
    <name evidence="1" type="ORF">WA026_012899</name>
</gene>
<evidence type="ECO:0000313" key="2">
    <source>
        <dbReference type="Proteomes" id="UP001431783"/>
    </source>
</evidence>
<accession>A0AAW1TK40</accession>
<comment type="caution">
    <text evidence="1">The sequence shown here is derived from an EMBL/GenBank/DDBJ whole genome shotgun (WGS) entry which is preliminary data.</text>
</comment>
<proteinExistence type="predicted"/>
<evidence type="ECO:0000313" key="1">
    <source>
        <dbReference type="EMBL" id="KAK9871527.1"/>
    </source>
</evidence>
<reference evidence="1 2" key="1">
    <citation type="submission" date="2023-03" db="EMBL/GenBank/DDBJ databases">
        <title>Genome insight into feeding habits of ladybird beetles.</title>
        <authorList>
            <person name="Li H.-S."/>
            <person name="Huang Y.-H."/>
            <person name="Pang H."/>
        </authorList>
    </citation>
    <scope>NUCLEOTIDE SEQUENCE [LARGE SCALE GENOMIC DNA]</scope>
    <source>
        <strain evidence="1">SYSU_2023b</strain>
        <tissue evidence="1">Whole body</tissue>
    </source>
</reference>
<protein>
    <submittedName>
        <fullName evidence="1">Uncharacterized protein</fullName>
    </submittedName>
</protein>
<keyword evidence="2" id="KW-1185">Reference proteome</keyword>
<name>A0AAW1TK40_9CUCU</name>
<dbReference type="AlphaFoldDB" id="A0AAW1TK40"/>
<dbReference type="EMBL" id="JARQZJ010000006">
    <property type="protein sequence ID" value="KAK9871527.1"/>
    <property type="molecule type" value="Genomic_DNA"/>
</dbReference>